<sequence length="297" mass="33956">MKNHTKITKAVIAVAGYGTRFLPATKNQPKEMLPIIDKPIIQYLVEEAVESGITDIILVTRAGQHMMEDFFDNNLELEKSLEESGKLDRLKIVQDIPRMANFTYIRQRKHLPYGNATPIVVAKNLIDDDEAFVYMFGDDMTLSQTPVTKQLIDVYEKHHPSAVLAVQEVPDSEVERYGTVKYKENADYKYEMELGIEKVPVGQAPSNMAQFGRFVFSYDVVREAEKMNTGKDGELWVIDLLNSLAQQGRKVIAQPIDGEWLTTGDPLRYLQTTFKFAMQRDDLKDDLKHFIKANFKD</sequence>
<dbReference type="InterPro" id="IPR005771">
    <property type="entry name" value="GalU_uridylyltTrfase_bac/arc"/>
</dbReference>
<evidence type="ECO:0000259" key="6">
    <source>
        <dbReference type="Pfam" id="PF00483"/>
    </source>
</evidence>
<dbReference type="PANTHER" id="PTHR43197:SF1">
    <property type="entry name" value="UTP--GLUCOSE-1-PHOSPHATE URIDYLYLTRANSFERASE"/>
    <property type="match status" value="1"/>
</dbReference>
<evidence type="ECO:0000313" key="8">
    <source>
        <dbReference type="Proteomes" id="UP000751518"/>
    </source>
</evidence>
<protein>
    <recommendedName>
        <fullName evidence="2">UTP--glucose-1-phosphate uridylyltransferase</fullName>
        <ecNumber evidence="2">2.7.7.9</ecNumber>
    </recommendedName>
</protein>
<dbReference type="GO" id="GO:0003983">
    <property type="term" value="F:UTP:glucose-1-phosphate uridylyltransferase activity"/>
    <property type="evidence" value="ECO:0007669"/>
    <property type="project" value="UniProtKB-EC"/>
</dbReference>
<organism evidence="7 8">
    <name type="scientific">candidate division WWE3 bacterium</name>
    <dbReference type="NCBI Taxonomy" id="2053526"/>
    <lineage>
        <taxon>Bacteria</taxon>
        <taxon>Katanobacteria</taxon>
    </lineage>
</organism>
<dbReference type="InterPro" id="IPR005835">
    <property type="entry name" value="NTP_transferase_dom"/>
</dbReference>
<reference evidence="7" key="1">
    <citation type="submission" date="2020-04" db="EMBL/GenBank/DDBJ databases">
        <authorList>
            <person name="Zhang T."/>
        </authorList>
    </citation>
    <scope>NUCLEOTIDE SEQUENCE</scope>
    <source>
        <strain evidence="7">HKST-UBA03</strain>
    </source>
</reference>
<feature type="domain" description="Nucleotidyl transferase" evidence="6">
    <location>
        <begin position="9"/>
        <end position="272"/>
    </location>
</feature>
<evidence type="ECO:0000313" key="7">
    <source>
        <dbReference type="EMBL" id="MCA9392351.1"/>
    </source>
</evidence>
<evidence type="ECO:0000256" key="4">
    <source>
        <dbReference type="ARBA" id="ARBA00022695"/>
    </source>
</evidence>
<dbReference type="Proteomes" id="UP000751518">
    <property type="component" value="Unassembled WGS sequence"/>
</dbReference>
<dbReference type="AlphaFoldDB" id="A0A955RR48"/>
<name>A0A955RR48_UNCKA</name>
<dbReference type="Pfam" id="PF00483">
    <property type="entry name" value="NTP_transferase"/>
    <property type="match status" value="1"/>
</dbReference>
<comment type="caution">
    <text evidence="7">The sequence shown here is derived from an EMBL/GenBank/DDBJ whole genome shotgun (WGS) entry which is preliminary data.</text>
</comment>
<gene>
    <name evidence="7" type="ORF">KC614_04080</name>
</gene>
<keyword evidence="3" id="KW-0808">Transferase</keyword>
<dbReference type="GO" id="GO:0006011">
    <property type="term" value="P:UDP-alpha-D-glucose metabolic process"/>
    <property type="evidence" value="ECO:0007669"/>
    <property type="project" value="InterPro"/>
</dbReference>
<evidence type="ECO:0000256" key="2">
    <source>
        <dbReference type="ARBA" id="ARBA00012415"/>
    </source>
</evidence>
<dbReference type="SUPFAM" id="SSF53448">
    <property type="entry name" value="Nucleotide-diphospho-sugar transferases"/>
    <property type="match status" value="1"/>
</dbReference>
<reference evidence="7" key="2">
    <citation type="journal article" date="2021" name="Microbiome">
        <title>Successional dynamics and alternative stable states in a saline activated sludge microbial community over 9 years.</title>
        <authorList>
            <person name="Wang Y."/>
            <person name="Ye J."/>
            <person name="Ju F."/>
            <person name="Liu L."/>
            <person name="Boyd J.A."/>
            <person name="Deng Y."/>
            <person name="Parks D.H."/>
            <person name="Jiang X."/>
            <person name="Yin X."/>
            <person name="Woodcroft B.J."/>
            <person name="Tyson G.W."/>
            <person name="Hugenholtz P."/>
            <person name="Polz M.F."/>
            <person name="Zhang T."/>
        </authorList>
    </citation>
    <scope>NUCLEOTIDE SEQUENCE</scope>
    <source>
        <strain evidence="7">HKST-UBA03</strain>
    </source>
</reference>
<dbReference type="Gene3D" id="3.90.550.10">
    <property type="entry name" value="Spore Coat Polysaccharide Biosynthesis Protein SpsA, Chain A"/>
    <property type="match status" value="1"/>
</dbReference>
<comment type="catalytic activity">
    <reaction evidence="5">
        <text>alpha-D-glucose 1-phosphate + UTP + H(+) = UDP-alpha-D-glucose + diphosphate</text>
        <dbReference type="Rhea" id="RHEA:19889"/>
        <dbReference type="ChEBI" id="CHEBI:15378"/>
        <dbReference type="ChEBI" id="CHEBI:33019"/>
        <dbReference type="ChEBI" id="CHEBI:46398"/>
        <dbReference type="ChEBI" id="CHEBI:58601"/>
        <dbReference type="ChEBI" id="CHEBI:58885"/>
        <dbReference type="EC" id="2.7.7.9"/>
    </reaction>
</comment>
<evidence type="ECO:0000256" key="3">
    <source>
        <dbReference type="ARBA" id="ARBA00022679"/>
    </source>
</evidence>
<dbReference type="EMBL" id="JAGQKZ010000042">
    <property type="protein sequence ID" value="MCA9392351.1"/>
    <property type="molecule type" value="Genomic_DNA"/>
</dbReference>
<evidence type="ECO:0000256" key="5">
    <source>
        <dbReference type="ARBA" id="ARBA00048128"/>
    </source>
</evidence>
<accession>A0A955RR48</accession>
<proteinExistence type="inferred from homology"/>
<keyword evidence="4 7" id="KW-0548">Nucleotidyltransferase</keyword>
<comment type="similarity">
    <text evidence="1">Belongs to the UDPGP type 2 family.</text>
</comment>
<dbReference type="PANTHER" id="PTHR43197">
    <property type="entry name" value="UTP--GLUCOSE-1-PHOSPHATE URIDYLYLTRANSFERASE"/>
    <property type="match status" value="1"/>
</dbReference>
<dbReference type="InterPro" id="IPR029044">
    <property type="entry name" value="Nucleotide-diphossugar_trans"/>
</dbReference>
<dbReference type="EC" id="2.7.7.9" evidence="2"/>
<evidence type="ECO:0000256" key="1">
    <source>
        <dbReference type="ARBA" id="ARBA00006890"/>
    </source>
</evidence>